<dbReference type="PANTHER" id="PTHR43280">
    <property type="entry name" value="ARAC-FAMILY TRANSCRIPTIONAL REGULATOR"/>
    <property type="match status" value="1"/>
</dbReference>
<dbReference type="AlphaFoldDB" id="A0A1I2DWF3"/>
<dbReference type="InterPro" id="IPR009057">
    <property type="entry name" value="Homeodomain-like_sf"/>
</dbReference>
<organism evidence="5 6">
    <name type="scientific">Paenibacillus catalpae</name>
    <dbReference type="NCBI Taxonomy" id="1045775"/>
    <lineage>
        <taxon>Bacteria</taxon>
        <taxon>Bacillati</taxon>
        <taxon>Bacillota</taxon>
        <taxon>Bacilli</taxon>
        <taxon>Bacillales</taxon>
        <taxon>Paenibacillaceae</taxon>
        <taxon>Paenibacillus</taxon>
    </lineage>
</organism>
<dbReference type="STRING" id="1045775.SAMN05216378_4307"/>
<dbReference type="Proteomes" id="UP000198855">
    <property type="component" value="Unassembled WGS sequence"/>
</dbReference>
<dbReference type="InterPro" id="IPR018060">
    <property type="entry name" value="HTH_AraC"/>
</dbReference>
<feature type="domain" description="HTH araC/xylS-type" evidence="4">
    <location>
        <begin position="165"/>
        <end position="263"/>
    </location>
</feature>
<dbReference type="OrthoDB" id="9807321at2"/>
<evidence type="ECO:0000313" key="5">
    <source>
        <dbReference type="EMBL" id="SFE84581.1"/>
    </source>
</evidence>
<dbReference type="InterPro" id="IPR020449">
    <property type="entry name" value="Tscrpt_reg_AraC-type_HTH"/>
</dbReference>
<evidence type="ECO:0000259" key="4">
    <source>
        <dbReference type="PROSITE" id="PS01124"/>
    </source>
</evidence>
<protein>
    <submittedName>
        <fullName evidence="5">Helix-turn-helix domain-containing protein</fullName>
    </submittedName>
</protein>
<name>A0A1I2DWF3_9BACL</name>
<dbReference type="SMART" id="SM00342">
    <property type="entry name" value="HTH_ARAC"/>
    <property type="match status" value="1"/>
</dbReference>
<keyword evidence="1" id="KW-0805">Transcription regulation</keyword>
<keyword evidence="3" id="KW-0804">Transcription</keyword>
<keyword evidence="2" id="KW-0238">DNA-binding</keyword>
<dbReference type="Pfam" id="PF12833">
    <property type="entry name" value="HTH_18"/>
    <property type="match status" value="1"/>
</dbReference>
<evidence type="ECO:0000313" key="6">
    <source>
        <dbReference type="Proteomes" id="UP000198855"/>
    </source>
</evidence>
<reference evidence="6" key="1">
    <citation type="submission" date="2016-10" db="EMBL/GenBank/DDBJ databases">
        <authorList>
            <person name="Varghese N."/>
            <person name="Submissions S."/>
        </authorList>
    </citation>
    <scope>NUCLEOTIDE SEQUENCE [LARGE SCALE GENOMIC DNA]</scope>
    <source>
        <strain evidence="6">CGMCC 1.10784</strain>
    </source>
</reference>
<sequence>MSFDQLNFLIPCLDHLEAYTRSTSLPAIAGVHHLLVVRRGHVSVTPGQGEPVVCTQGYACHSGYGDYRIEVPRTKAAEYVILTYRMLPVEQQEWTLEGQLGTYSEVKIHYMVDELLRKTQEELPEAGRPEAAAFQYRKRLMLERILYIFLRESEMKVSGGTRSIEDTISYMNEHYMLPLTLPMLAGRAGISEGHYTVLFKKHTGRTMTAYLRSLRIEKAKQLFQQTLQPAKEIAQQVGFPDYFYFSRMFKKEVGMSPSEYQNTVKPI</sequence>
<dbReference type="GO" id="GO:0043565">
    <property type="term" value="F:sequence-specific DNA binding"/>
    <property type="evidence" value="ECO:0007669"/>
    <property type="project" value="InterPro"/>
</dbReference>
<dbReference type="EMBL" id="FOMT01000004">
    <property type="protein sequence ID" value="SFE84581.1"/>
    <property type="molecule type" value="Genomic_DNA"/>
</dbReference>
<dbReference type="PANTHER" id="PTHR43280:SF30">
    <property type="entry name" value="MMSAB OPERON REGULATORY PROTEIN"/>
    <property type="match status" value="1"/>
</dbReference>
<evidence type="ECO:0000256" key="1">
    <source>
        <dbReference type="ARBA" id="ARBA00023015"/>
    </source>
</evidence>
<dbReference type="PROSITE" id="PS01124">
    <property type="entry name" value="HTH_ARAC_FAMILY_2"/>
    <property type="match status" value="1"/>
</dbReference>
<keyword evidence="6" id="KW-1185">Reference proteome</keyword>
<dbReference type="SUPFAM" id="SSF46689">
    <property type="entry name" value="Homeodomain-like"/>
    <property type="match status" value="2"/>
</dbReference>
<gene>
    <name evidence="5" type="ORF">SAMN05216378_4307</name>
</gene>
<dbReference type="RefSeq" id="WP_091188470.1">
    <property type="nucleotide sequence ID" value="NZ_FOMT01000004.1"/>
</dbReference>
<proteinExistence type="predicted"/>
<evidence type="ECO:0000256" key="2">
    <source>
        <dbReference type="ARBA" id="ARBA00023125"/>
    </source>
</evidence>
<evidence type="ECO:0000256" key="3">
    <source>
        <dbReference type="ARBA" id="ARBA00023163"/>
    </source>
</evidence>
<accession>A0A1I2DWF3</accession>
<dbReference type="Gene3D" id="1.10.10.60">
    <property type="entry name" value="Homeodomain-like"/>
    <property type="match status" value="2"/>
</dbReference>
<dbReference type="PRINTS" id="PR00032">
    <property type="entry name" value="HTHARAC"/>
</dbReference>
<dbReference type="GO" id="GO:0003700">
    <property type="term" value="F:DNA-binding transcription factor activity"/>
    <property type="evidence" value="ECO:0007669"/>
    <property type="project" value="InterPro"/>
</dbReference>